<dbReference type="STRING" id="92696.A0A4R0RV14"/>
<dbReference type="PANTHER" id="PTHR13914">
    <property type="entry name" value="PROLINE OXIDASE"/>
    <property type="match status" value="1"/>
</dbReference>
<comment type="caution">
    <text evidence="7">The sequence shown here is derived from an EMBL/GenBank/DDBJ whole genome shotgun (WGS) entry which is preliminary data.</text>
</comment>
<dbReference type="GO" id="GO:0010133">
    <property type="term" value="P:L-proline catabolic process to L-glutamate"/>
    <property type="evidence" value="ECO:0007669"/>
    <property type="project" value="TreeGrafter"/>
</dbReference>
<sequence>MRYDIRTDTLCQLFRLDEMPLRLPPRRWWSPNPLRLHPLSRPRNSFVRPFGHSPSPALKSSIRYTLLAAFASASALGTAYILIRPINLDAPPEDEEQQGSSSQRKPTPLSALVRSYVVYTACSIPGLVDWSPNILAACMAVPGLKQLTEAVVRATFFDQFVGGDTAHGTLPVLQDLRAENKGCLFAYSVEVNEAEAEGHGKKGAELVHKRIVEEMIRCIDVAADFEDSHAGERGRGRRTWVAIKLTALLPNVSALTALSKHIVDSRSQLRVPVAFPGKPRPSDLEILDLRQPPASSSLSQQDIEDLKELREDLVRICQRGKERGVRVIVDAEHSWYQPAIDAFGLELMRQFNKPSTGTATISQPLVYVTFQAYLRRNKDYLLQSLEDAKAGGYTLGVKLVRGAYHPHEVRTHSTSGSPNSLSISPDPLPPVWATKLETDECYDECVKILVNAVAKDFSSTPSASSSWFGSSARKSPPTVSVGVLFGTHNWSSVRLVLDELVRNGLGSVVGQYRGQEGESGAESETIVSIPDEVAERVTMAQLYGMCDALTNYAVDRTRSSAPMLLKYVPYGALVEVLPYLSRRAIENKSVLSGEGAGGAARERKEAASGIWRVVFGGR</sequence>
<feature type="domain" description="Proline dehydrogenase" evidence="6">
    <location>
        <begin position="535"/>
        <end position="591"/>
    </location>
</feature>
<comment type="cofactor">
    <cofactor evidence="5">
        <name>FAD</name>
        <dbReference type="ChEBI" id="CHEBI:57692"/>
    </cofactor>
</comment>
<name>A0A4R0RV14_9APHY</name>
<evidence type="ECO:0000256" key="1">
    <source>
        <dbReference type="ARBA" id="ARBA00005869"/>
    </source>
</evidence>
<dbReference type="Pfam" id="PF01619">
    <property type="entry name" value="Pro_dh"/>
    <property type="match status" value="2"/>
</dbReference>
<dbReference type="OrthoDB" id="5464at2759"/>
<keyword evidence="5" id="KW-0274">FAD</keyword>
<proteinExistence type="inferred from homology"/>
<gene>
    <name evidence="7" type="ORF">EIP91_010139</name>
</gene>
<dbReference type="SUPFAM" id="SSF51730">
    <property type="entry name" value="FAD-linked oxidoreductase"/>
    <property type="match status" value="1"/>
</dbReference>
<organism evidence="7 8">
    <name type="scientific">Steccherinum ochraceum</name>
    <dbReference type="NCBI Taxonomy" id="92696"/>
    <lineage>
        <taxon>Eukaryota</taxon>
        <taxon>Fungi</taxon>
        <taxon>Dikarya</taxon>
        <taxon>Basidiomycota</taxon>
        <taxon>Agaricomycotina</taxon>
        <taxon>Agaricomycetes</taxon>
        <taxon>Polyporales</taxon>
        <taxon>Steccherinaceae</taxon>
        <taxon>Steccherinum</taxon>
    </lineage>
</organism>
<dbReference type="InterPro" id="IPR002872">
    <property type="entry name" value="Proline_DH_dom"/>
</dbReference>
<dbReference type="AlphaFoldDB" id="A0A4R0RV14"/>
<keyword evidence="4 5" id="KW-0642">Proline metabolism</keyword>
<comment type="catalytic activity">
    <reaction evidence="5">
        <text>L-proline + a quinone = (S)-1-pyrroline-5-carboxylate + a quinol + H(+)</text>
        <dbReference type="Rhea" id="RHEA:23784"/>
        <dbReference type="ChEBI" id="CHEBI:15378"/>
        <dbReference type="ChEBI" id="CHEBI:17388"/>
        <dbReference type="ChEBI" id="CHEBI:24646"/>
        <dbReference type="ChEBI" id="CHEBI:60039"/>
        <dbReference type="ChEBI" id="CHEBI:132124"/>
        <dbReference type="EC" id="1.5.5.2"/>
    </reaction>
</comment>
<dbReference type="GO" id="GO:0004657">
    <property type="term" value="F:proline dehydrogenase activity"/>
    <property type="evidence" value="ECO:0007669"/>
    <property type="project" value="UniProtKB-EC"/>
</dbReference>
<protein>
    <recommendedName>
        <fullName evidence="2 5">Proline dehydrogenase</fullName>
        <ecNumber evidence="2 5">1.5.5.2</ecNumber>
    </recommendedName>
</protein>
<dbReference type="GO" id="GO:0005739">
    <property type="term" value="C:mitochondrion"/>
    <property type="evidence" value="ECO:0007669"/>
    <property type="project" value="TreeGrafter"/>
</dbReference>
<dbReference type="InterPro" id="IPR029041">
    <property type="entry name" value="FAD-linked_oxidoreductase-like"/>
</dbReference>
<evidence type="ECO:0000313" key="7">
    <source>
        <dbReference type="EMBL" id="TCD71433.1"/>
    </source>
</evidence>
<dbReference type="PANTHER" id="PTHR13914:SF0">
    <property type="entry name" value="PROLINE DEHYDROGENASE 1, MITOCHONDRIAL"/>
    <property type="match status" value="1"/>
</dbReference>
<evidence type="ECO:0000256" key="2">
    <source>
        <dbReference type="ARBA" id="ARBA00012695"/>
    </source>
</evidence>
<keyword evidence="8" id="KW-1185">Reference proteome</keyword>
<evidence type="ECO:0000256" key="5">
    <source>
        <dbReference type="RuleBase" id="RU364054"/>
    </source>
</evidence>
<evidence type="ECO:0000256" key="4">
    <source>
        <dbReference type="ARBA" id="ARBA00023062"/>
    </source>
</evidence>
<accession>A0A4R0RV14</accession>
<evidence type="ECO:0000313" key="8">
    <source>
        <dbReference type="Proteomes" id="UP000292702"/>
    </source>
</evidence>
<dbReference type="Proteomes" id="UP000292702">
    <property type="component" value="Unassembled WGS sequence"/>
</dbReference>
<keyword evidence="3 5" id="KW-0560">Oxidoreductase</keyword>
<dbReference type="EC" id="1.5.5.2" evidence="2 5"/>
<feature type="domain" description="Proline dehydrogenase" evidence="6">
    <location>
        <begin position="210"/>
        <end position="499"/>
    </location>
</feature>
<evidence type="ECO:0000256" key="3">
    <source>
        <dbReference type="ARBA" id="ARBA00023002"/>
    </source>
</evidence>
<keyword evidence="5" id="KW-0285">Flavoprotein</keyword>
<dbReference type="Gene3D" id="3.20.20.220">
    <property type="match status" value="1"/>
</dbReference>
<comment type="function">
    <text evidence="5">Converts proline to delta-1-pyrroline-5-carboxylate.</text>
</comment>
<dbReference type="GO" id="GO:0071949">
    <property type="term" value="F:FAD binding"/>
    <property type="evidence" value="ECO:0007669"/>
    <property type="project" value="TreeGrafter"/>
</dbReference>
<dbReference type="InterPro" id="IPR015659">
    <property type="entry name" value="Proline_oxidase"/>
</dbReference>
<evidence type="ECO:0000259" key="6">
    <source>
        <dbReference type="Pfam" id="PF01619"/>
    </source>
</evidence>
<dbReference type="EMBL" id="RWJN01000006">
    <property type="protein sequence ID" value="TCD71433.1"/>
    <property type="molecule type" value="Genomic_DNA"/>
</dbReference>
<comment type="similarity">
    <text evidence="1 5">Belongs to the proline oxidase family.</text>
</comment>
<reference evidence="7 8" key="1">
    <citation type="submission" date="2018-11" db="EMBL/GenBank/DDBJ databases">
        <title>Genome assembly of Steccherinum ochraceum LE-BIN_3174, the white-rot fungus of the Steccherinaceae family (The Residual Polyporoid clade, Polyporales, Basidiomycota).</title>
        <authorList>
            <person name="Fedorova T.V."/>
            <person name="Glazunova O.A."/>
            <person name="Landesman E.O."/>
            <person name="Moiseenko K.V."/>
            <person name="Psurtseva N.V."/>
            <person name="Savinova O.S."/>
            <person name="Shakhova N.V."/>
            <person name="Tyazhelova T.V."/>
            <person name="Vasina D.V."/>
        </authorList>
    </citation>
    <scope>NUCLEOTIDE SEQUENCE [LARGE SCALE GENOMIC DNA]</scope>
    <source>
        <strain evidence="7 8">LE-BIN_3174</strain>
    </source>
</reference>